<organism evidence="3 4">
    <name type="scientific">Luteitalea pratensis</name>
    <dbReference type="NCBI Taxonomy" id="1855912"/>
    <lineage>
        <taxon>Bacteria</taxon>
        <taxon>Pseudomonadati</taxon>
        <taxon>Acidobacteriota</taxon>
        <taxon>Vicinamibacteria</taxon>
        <taxon>Vicinamibacterales</taxon>
        <taxon>Vicinamibacteraceae</taxon>
        <taxon>Luteitalea</taxon>
    </lineage>
</organism>
<reference evidence="3 4" key="1">
    <citation type="journal article" date="2016" name="Genome Announc.">
        <title>First Complete Genome Sequence of a Subdivision 6 Acidobacterium Strain.</title>
        <authorList>
            <person name="Huang S."/>
            <person name="Vieira S."/>
            <person name="Bunk B."/>
            <person name="Riedel T."/>
            <person name="Sproer C."/>
            <person name="Overmann J."/>
        </authorList>
    </citation>
    <scope>NUCLEOTIDE SEQUENCE [LARGE SCALE GENOMIC DNA]</scope>
    <source>
        <strain evidence="4">DSM 100886 HEG_-6_39</strain>
    </source>
</reference>
<dbReference type="PROSITE" id="PS51257">
    <property type="entry name" value="PROKAR_LIPOPROTEIN"/>
    <property type="match status" value="1"/>
</dbReference>
<dbReference type="Proteomes" id="UP000076079">
    <property type="component" value="Chromosome"/>
</dbReference>
<keyword evidence="4" id="KW-1185">Reference proteome</keyword>
<evidence type="ECO:0000256" key="2">
    <source>
        <dbReference type="SAM" id="SignalP"/>
    </source>
</evidence>
<feature type="region of interest" description="Disordered" evidence="1">
    <location>
        <begin position="29"/>
        <end position="50"/>
    </location>
</feature>
<name>A0A143PLX1_LUTPR</name>
<reference evidence="4" key="2">
    <citation type="submission" date="2016-04" db="EMBL/GenBank/DDBJ databases">
        <title>First Complete Genome Sequence of a Subdivision 6 Acidobacterium.</title>
        <authorList>
            <person name="Huang S."/>
            <person name="Vieira S."/>
            <person name="Bunk B."/>
            <person name="Riedel T."/>
            <person name="Sproeer C."/>
            <person name="Overmann J."/>
        </authorList>
    </citation>
    <scope>NUCLEOTIDE SEQUENCE [LARGE SCALE GENOMIC DNA]</scope>
    <source>
        <strain evidence="4">DSM 100886 HEG_-6_39</strain>
    </source>
</reference>
<evidence type="ECO:0000313" key="3">
    <source>
        <dbReference type="EMBL" id="AMY09170.1"/>
    </source>
</evidence>
<dbReference type="EMBL" id="CP015136">
    <property type="protein sequence ID" value="AMY09170.1"/>
    <property type="molecule type" value="Genomic_DNA"/>
</dbReference>
<evidence type="ECO:0000256" key="1">
    <source>
        <dbReference type="SAM" id="MobiDB-lite"/>
    </source>
</evidence>
<keyword evidence="2" id="KW-0732">Signal</keyword>
<evidence type="ECO:0008006" key="5">
    <source>
        <dbReference type="Google" id="ProtNLM"/>
    </source>
</evidence>
<feature type="compositionally biased region" description="Low complexity" evidence="1">
    <location>
        <begin position="29"/>
        <end position="40"/>
    </location>
</feature>
<evidence type="ECO:0000313" key="4">
    <source>
        <dbReference type="Proteomes" id="UP000076079"/>
    </source>
</evidence>
<dbReference type="AlphaFoldDB" id="A0A143PLX1"/>
<proteinExistence type="predicted"/>
<feature type="chain" id="PRO_5007511697" description="Lipocalin-like domain-containing protein" evidence="2">
    <location>
        <begin position="27"/>
        <end position="150"/>
    </location>
</feature>
<protein>
    <recommendedName>
        <fullName evidence="5">Lipocalin-like domain-containing protein</fullName>
    </recommendedName>
</protein>
<accession>A0A143PLX1</accession>
<feature type="signal peptide" evidence="2">
    <location>
        <begin position="1"/>
        <end position="26"/>
    </location>
</feature>
<gene>
    <name evidence="3" type="ORF">LuPra_02383</name>
</gene>
<sequence length="150" mass="15243" precursor="true">MRSPVSMQRRFQAGTLVALVGLTAVACESGSSTTPTTPTTPTAPTPLPPAASLAGTWTGSATVVWHELDGGGGCSGPVTVTFTQSGSAVSGTLPAVADCINESVRFEGTLAGNVLVGNLVYPTFKSHISGQASEDHVTLASNNGSWNLRR</sequence>
<dbReference type="KEGG" id="abac:LuPra_02383"/>